<evidence type="ECO:0000256" key="4">
    <source>
        <dbReference type="ARBA" id="ARBA00022527"/>
    </source>
</evidence>
<comment type="caution">
    <text evidence="17">The sequence shown here is derived from an EMBL/GenBank/DDBJ whole genome shotgun (WGS) entry which is preliminary data.</text>
</comment>
<accession>A0A9D1RXK3</accession>
<keyword evidence="9 14" id="KW-0067">ATP-binding</keyword>
<comment type="similarity">
    <text evidence="3 14">Belongs to the HPrK/P family.</text>
</comment>
<feature type="binding site" evidence="14">
    <location>
        <position position="205"/>
    </location>
    <ligand>
        <name>Mg(2+)</name>
        <dbReference type="ChEBI" id="CHEBI:18420"/>
    </ligand>
</feature>
<dbReference type="Pfam" id="PF07475">
    <property type="entry name" value="Hpr_kinase_C"/>
    <property type="match status" value="1"/>
</dbReference>
<comment type="catalytic activity">
    <reaction evidence="13 14">
        <text>[HPr protein]-O-phospho-L-serine + phosphate + H(+) = [HPr protein]-L-serine + diphosphate</text>
        <dbReference type="Rhea" id="RHEA:46604"/>
        <dbReference type="Rhea" id="RHEA-COMP:11602"/>
        <dbReference type="Rhea" id="RHEA-COMP:11603"/>
        <dbReference type="ChEBI" id="CHEBI:15378"/>
        <dbReference type="ChEBI" id="CHEBI:29999"/>
        <dbReference type="ChEBI" id="CHEBI:33019"/>
        <dbReference type="ChEBI" id="CHEBI:43474"/>
        <dbReference type="ChEBI" id="CHEBI:83421"/>
    </reaction>
</comment>
<proteinExistence type="inferred from homology"/>
<dbReference type="HAMAP" id="MF_01249">
    <property type="entry name" value="HPr_kinase"/>
    <property type="match status" value="1"/>
</dbReference>
<feature type="active site" evidence="14">
    <location>
        <position position="162"/>
    </location>
</feature>
<comment type="subunit">
    <text evidence="14">Homohexamer.</text>
</comment>
<name>A0A9D1RXK3_9FIRM</name>
<dbReference type="SUPFAM" id="SSF53795">
    <property type="entry name" value="PEP carboxykinase-like"/>
    <property type="match status" value="1"/>
</dbReference>
<dbReference type="PANTHER" id="PTHR30305:SF1">
    <property type="entry name" value="HPR KINASE_PHOSPHORYLASE"/>
    <property type="match status" value="1"/>
</dbReference>
<evidence type="ECO:0000256" key="1">
    <source>
        <dbReference type="ARBA" id="ARBA00001120"/>
    </source>
</evidence>
<evidence type="ECO:0000256" key="13">
    <source>
        <dbReference type="ARBA" id="ARBA00047657"/>
    </source>
</evidence>
<dbReference type="GO" id="GO:0000287">
    <property type="term" value="F:magnesium ion binding"/>
    <property type="evidence" value="ECO:0007669"/>
    <property type="project" value="UniProtKB-UniRule"/>
</dbReference>
<evidence type="ECO:0000256" key="8">
    <source>
        <dbReference type="ARBA" id="ARBA00022777"/>
    </source>
</evidence>
<sequence>MSNYHVKLGKIIDDFHLEVLRGPDGYRERLIHTEDVSRPGLQLTGFFDYFDPERIQVIGLVEETYLNGLTSEQRLAAFEALFKYDIPAFIICRGMEPFPECMAMADKYDRIILRSGDVTSSFVSAVVSALRNYMAPRITRHGVLVEVYGEGVFLMGESGVGKSETAIELVKRGHRLIADDAVEIRRMNDNHLVGTAPELIRHYIELRGIGVVDVRRIFGMSAVKDEAEIDLIVSLEPWREDAVYDRLGLDELYTDVLDVKLPTLTVPVKPGRNLAVIVEVAAVNNRHKKMGYNAALEFTKQINAHFDQALSNN</sequence>
<reference evidence="17" key="2">
    <citation type="submission" date="2021-04" db="EMBL/GenBank/DDBJ databases">
        <authorList>
            <person name="Gilroy R."/>
        </authorList>
    </citation>
    <scope>NUCLEOTIDE SEQUENCE</scope>
    <source>
        <strain evidence="17">ChiGjej6B6-1540</strain>
    </source>
</reference>
<dbReference type="InterPro" id="IPR028979">
    <property type="entry name" value="Ser_kin/Pase_Hpr-like_N_sf"/>
</dbReference>
<keyword evidence="11 14" id="KW-0511">Multifunctional enzyme</keyword>
<dbReference type="InterPro" id="IPR027417">
    <property type="entry name" value="P-loop_NTPase"/>
</dbReference>
<comment type="cofactor">
    <cofactor evidence="2 14">
        <name>Mg(2+)</name>
        <dbReference type="ChEBI" id="CHEBI:18420"/>
    </cofactor>
</comment>
<feature type="region of interest" description="Important for the catalytic mechanism of dephosphorylation" evidence="14">
    <location>
        <begin position="267"/>
        <end position="272"/>
    </location>
</feature>
<feature type="binding site" evidence="14">
    <location>
        <position position="163"/>
    </location>
    <ligand>
        <name>Mg(2+)</name>
        <dbReference type="ChEBI" id="CHEBI:18420"/>
    </ligand>
</feature>
<dbReference type="AlphaFoldDB" id="A0A9D1RXK3"/>
<feature type="binding site" evidence="14">
    <location>
        <begin position="156"/>
        <end position="163"/>
    </location>
    <ligand>
        <name>ATP</name>
        <dbReference type="ChEBI" id="CHEBI:30616"/>
    </ligand>
</feature>
<keyword evidence="6 14" id="KW-0479">Metal-binding</keyword>
<dbReference type="InterPro" id="IPR011126">
    <property type="entry name" value="Hpr_kin/Pase_Hpr_N"/>
</dbReference>
<feature type="active site" evidence="14">
    <location>
        <position position="141"/>
    </location>
</feature>
<evidence type="ECO:0000256" key="12">
    <source>
        <dbReference type="ARBA" id="ARBA00023277"/>
    </source>
</evidence>
<dbReference type="Proteomes" id="UP000824192">
    <property type="component" value="Unassembled WGS sequence"/>
</dbReference>
<gene>
    <name evidence="14 17" type="primary">hprK</name>
    <name evidence="17" type="ORF">H9868_08465</name>
</gene>
<keyword evidence="8 14" id="KW-0418">Kinase</keyword>
<feature type="region of interest" description="Important for the catalytic mechanism of both phosphorylation and dephosphorylation" evidence="14">
    <location>
        <begin position="204"/>
        <end position="213"/>
    </location>
</feature>
<dbReference type="SUPFAM" id="SSF75138">
    <property type="entry name" value="HprK N-terminal domain-like"/>
    <property type="match status" value="1"/>
</dbReference>
<comment type="domain">
    <text evidence="14">The Walker A ATP-binding motif also binds Pi and PPi.</text>
</comment>
<evidence type="ECO:0000256" key="3">
    <source>
        <dbReference type="ARBA" id="ARBA00006883"/>
    </source>
</evidence>
<dbReference type="Pfam" id="PF02603">
    <property type="entry name" value="Hpr_kinase_N"/>
    <property type="match status" value="1"/>
</dbReference>
<evidence type="ECO:0000256" key="2">
    <source>
        <dbReference type="ARBA" id="ARBA00001946"/>
    </source>
</evidence>
<keyword evidence="10 14" id="KW-0460">Magnesium</keyword>
<evidence type="ECO:0000256" key="6">
    <source>
        <dbReference type="ARBA" id="ARBA00022723"/>
    </source>
</evidence>
<dbReference type="EC" id="2.7.4.-" evidence="14"/>
<protein>
    <recommendedName>
        <fullName evidence="14">HPr kinase/phosphorylase</fullName>
        <shortName evidence="14">HPrK/P</shortName>
        <ecNumber evidence="14">2.7.11.-</ecNumber>
        <ecNumber evidence="14">2.7.4.-</ecNumber>
    </recommendedName>
    <alternativeName>
        <fullName evidence="14">HPr(Ser) kinase/phosphorylase</fullName>
    </alternativeName>
</protein>
<keyword evidence="5 14" id="KW-0808">Transferase</keyword>
<comment type="miscellaneous">
    <text evidence="14">Both phosphorylation and phosphorolysis are carried out by the same active site and suggest a common mechanism for both reactions.</text>
</comment>
<comment type="function">
    <text evidence="14">Catalyzes the ATP- as well as the pyrophosphate-dependent phosphorylation of a specific serine residue in HPr, a phosphocarrier protein of the phosphoenolpyruvate-dependent sugar phosphotransferase system (PTS). HprK/P also catalyzes the pyrophosphate-producing, inorganic phosphate-dependent dephosphorylation (phosphorolysis) of seryl-phosphorylated HPr (P-Ser-HPr). The two antagonistic activities of HprK/P are regulated by several intracellular metabolites, which change their concentration in response to the absence or presence of rapidly metabolisable carbon sources (glucose, fructose, etc.) in the growth medium. Therefore, by controlling the phosphorylation state of HPr, HPrK/P is a sensor enzyme that plays a major role in the regulation of carbon metabolism and sugar transport: it mediates carbon catabolite repression (CCR), and regulates PTS-catalyzed carbohydrate uptake and inducer exclusion.</text>
</comment>
<evidence type="ECO:0000256" key="9">
    <source>
        <dbReference type="ARBA" id="ARBA00022840"/>
    </source>
</evidence>
<reference evidence="17" key="1">
    <citation type="journal article" date="2021" name="PeerJ">
        <title>Extensive microbial diversity within the chicken gut microbiome revealed by metagenomics and culture.</title>
        <authorList>
            <person name="Gilroy R."/>
            <person name="Ravi A."/>
            <person name="Getino M."/>
            <person name="Pursley I."/>
            <person name="Horton D.L."/>
            <person name="Alikhan N.F."/>
            <person name="Baker D."/>
            <person name="Gharbi K."/>
            <person name="Hall N."/>
            <person name="Watson M."/>
            <person name="Adriaenssens E.M."/>
            <person name="Foster-Nyarko E."/>
            <person name="Jarju S."/>
            <person name="Secka A."/>
            <person name="Antonio M."/>
            <person name="Oren A."/>
            <person name="Chaudhuri R.R."/>
            <person name="La Ragione R."/>
            <person name="Hildebrand F."/>
            <person name="Pallen M.J."/>
        </authorList>
    </citation>
    <scope>NUCLEOTIDE SEQUENCE</scope>
    <source>
        <strain evidence="17">ChiGjej6B6-1540</strain>
    </source>
</reference>
<comment type="catalytic activity">
    <reaction evidence="1 14">
        <text>[HPr protein]-L-serine + ATP = [HPr protein]-O-phospho-L-serine + ADP + H(+)</text>
        <dbReference type="Rhea" id="RHEA:46600"/>
        <dbReference type="Rhea" id="RHEA-COMP:11602"/>
        <dbReference type="Rhea" id="RHEA-COMP:11603"/>
        <dbReference type="ChEBI" id="CHEBI:15378"/>
        <dbReference type="ChEBI" id="CHEBI:29999"/>
        <dbReference type="ChEBI" id="CHEBI:30616"/>
        <dbReference type="ChEBI" id="CHEBI:83421"/>
        <dbReference type="ChEBI" id="CHEBI:456216"/>
    </reaction>
</comment>
<evidence type="ECO:0000256" key="5">
    <source>
        <dbReference type="ARBA" id="ARBA00022679"/>
    </source>
</evidence>
<organism evidence="17 18">
    <name type="scientific">Candidatus Flavonifractor merdipullorum</name>
    <dbReference type="NCBI Taxonomy" id="2838590"/>
    <lineage>
        <taxon>Bacteria</taxon>
        <taxon>Bacillati</taxon>
        <taxon>Bacillota</taxon>
        <taxon>Clostridia</taxon>
        <taxon>Eubacteriales</taxon>
        <taxon>Oscillospiraceae</taxon>
        <taxon>Flavonifractor</taxon>
    </lineage>
</organism>
<dbReference type="GO" id="GO:0004674">
    <property type="term" value="F:protein serine/threonine kinase activity"/>
    <property type="evidence" value="ECO:0007669"/>
    <property type="project" value="UniProtKB-KW"/>
</dbReference>
<dbReference type="GO" id="GO:0005524">
    <property type="term" value="F:ATP binding"/>
    <property type="evidence" value="ECO:0007669"/>
    <property type="project" value="UniProtKB-UniRule"/>
</dbReference>
<dbReference type="CDD" id="cd01918">
    <property type="entry name" value="HprK_C"/>
    <property type="match status" value="1"/>
</dbReference>
<evidence type="ECO:0000313" key="17">
    <source>
        <dbReference type="EMBL" id="HIW94552.1"/>
    </source>
</evidence>
<dbReference type="EC" id="2.7.11.-" evidence="14"/>
<evidence type="ECO:0000259" key="16">
    <source>
        <dbReference type="Pfam" id="PF07475"/>
    </source>
</evidence>
<feature type="domain" description="HPr kinase/phosphorylase C-terminal" evidence="16">
    <location>
        <begin position="133"/>
        <end position="301"/>
    </location>
</feature>
<evidence type="ECO:0000256" key="14">
    <source>
        <dbReference type="HAMAP-Rule" id="MF_01249"/>
    </source>
</evidence>
<dbReference type="GO" id="GO:0006109">
    <property type="term" value="P:regulation of carbohydrate metabolic process"/>
    <property type="evidence" value="ECO:0007669"/>
    <property type="project" value="UniProtKB-UniRule"/>
</dbReference>
<keyword evidence="4 14" id="KW-0723">Serine/threonine-protein kinase</keyword>
<dbReference type="GO" id="GO:0000155">
    <property type="term" value="F:phosphorelay sensor kinase activity"/>
    <property type="evidence" value="ECO:0007669"/>
    <property type="project" value="InterPro"/>
</dbReference>
<dbReference type="GO" id="GO:0004712">
    <property type="term" value="F:protein serine/threonine/tyrosine kinase activity"/>
    <property type="evidence" value="ECO:0007669"/>
    <property type="project" value="UniProtKB-UniRule"/>
</dbReference>
<evidence type="ECO:0000256" key="7">
    <source>
        <dbReference type="ARBA" id="ARBA00022741"/>
    </source>
</evidence>
<feature type="active site" description="Proton acceptor; for phosphorylation activity. Proton donor; for dephosphorylation activity" evidence="14">
    <location>
        <position position="180"/>
    </location>
</feature>
<dbReference type="FunFam" id="3.40.50.300:FF:000174">
    <property type="entry name" value="HPr kinase/phosphorylase"/>
    <property type="match status" value="1"/>
</dbReference>
<keyword evidence="12 14" id="KW-0119">Carbohydrate metabolism</keyword>
<dbReference type="NCBIfam" id="TIGR00679">
    <property type="entry name" value="hpr-ser"/>
    <property type="match status" value="1"/>
</dbReference>
<dbReference type="InterPro" id="IPR011104">
    <property type="entry name" value="Hpr_kin/Pase_C"/>
</dbReference>
<keyword evidence="7 14" id="KW-0547">Nucleotide-binding</keyword>
<evidence type="ECO:0000313" key="18">
    <source>
        <dbReference type="Proteomes" id="UP000824192"/>
    </source>
</evidence>
<feature type="active site" evidence="14">
    <location>
        <position position="246"/>
    </location>
</feature>
<feature type="domain" description="HPr(Ser) kinase/phosphorylase N-terminal" evidence="15">
    <location>
        <begin position="6"/>
        <end position="129"/>
    </location>
</feature>
<dbReference type="EMBL" id="DXGA01000181">
    <property type="protein sequence ID" value="HIW94552.1"/>
    <property type="molecule type" value="Genomic_DNA"/>
</dbReference>
<dbReference type="Gene3D" id="3.40.50.300">
    <property type="entry name" value="P-loop containing nucleotide triphosphate hydrolases"/>
    <property type="match status" value="1"/>
</dbReference>
<dbReference type="Gene3D" id="3.40.1390.20">
    <property type="entry name" value="HprK N-terminal domain-like"/>
    <property type="match status" value="1"/>
</dbReference>
<evidence type="ECO:0000256" key="10">
    <source>
        <dbReference type="ARBA" id="ARBA00022842"/>
    </source>
</evidence>
<dbReference type="PANTHER" id="PTHR30305">
    <property type="entry name" value="PROTEIN YJDM-RELATED"/>
    <property type="match status" value="1"/>
</dbReference>
<evidence type="ECO:0000259" key="15">
    <source>
        <dbReference type="Pfam" id="PF02603"/>
    </source>
</evidence>
<dbReference type="InterPro" id="IPR003755">
    <property type="entry name" value="HPr(Ser)_kin/Pase"/>
</dbReference>
<evidence type="ECO:0000256" key="11">
    <source>
        <dbReference type="ARBA" id="ARBA00023268"/>
    </source>
</evidence>